<keyword evidence="7" id="KW-1185">Reference proteome</keyword>
<dbReference type="InterPro" id="IPR038261">
    <property type="entry name" value="GPP34-like_sf"/>
</dbReference>
<dbReference type="GO" id="GO:0070273">
    <property type="term" value="F:phosphatidylinositol-4-phosphate binding"/>
    <property type="evidence" value="ECO:0007669"/>
    <property type="project" value="InterPro"/>
</dbReference>
<comment type="similarity">
    <text evidence="2">Belongs to the GOLPH3/VPS74 family.</text>
</comment>
<dbReference type="Gene3D" id="1.10.3630.10">
    <property type="entry name" value="yeast vps74-n-term truncation variant domain like"/>
    <property type="match status" value="1"/>
</dbReference>
<evidence type="ECO:0000256" key="3">
    <source>
        <dbReference type="ARBA" id="ARBA00023034"/>
    </source>
</evidence>
<dbReference type="GO" id="GO:0048194">
    <property type="term" value="P:Golgi vesicle budding"/>
    <property type="evidence" value="ECO:0007669"/>
    <property type="project" value="TreeGrafter"/>
</dbReference>
<reference evidence="6 7" key="1">
    <citation type="submission" date="2016-07" db="EMBL/GenBank/DDBJ databases">
        <title>Pervasive Adenine N6-methylation of Active Genes in Fungi.</title>
        <authorList>
            <consortium name="DOE Joint Genome Institute"/>
            <person name="Mondo S.J."/>
            <person name="Dannebaum R.O."/>
            <person name="Kuo R.C."/>
            <person name="Labutti K."/>
            <person name="Haridas S."/>
            <person name="Kuo A."/>
            <person name="Salamov A."/>
            <person name="Ahrendt S.R."/>
            <person name="Lipzen A."/>
            <person name="Sullivan W."/>
            <person name="Andreopoulos W.B."/>
            <person name="Clum A."/>
            <person name="Lindquist E."/>
            <person name="Daum C."/>
            <person name="Ramamoorthy G.K."/>
            <person name="Gryganskyi A."/>
            <person name="Culley D."/>
            <person name="Magnuson J.K."/>
            <person name="James T.Y."/>
            <person name="O'Malley M.A."/>
            <person name="Stajich J.E."/>
            <person name="Spatafora J.W."/>
            <person name="Visel A."/>
            <person name="Grigoriev I.V."/>
        </authorList>
    </citation>
    <scope>NUCLEOTIDE SEQUENCE [LARGE SCALE GENOMIC DNA]</scope>
    <source>
        <strain evidence="6 7">NRRL 3301</strain>
    </source>
</reference>
<evidence type="ECO:0000256" key="1">
    <source>
        <dbReference type="ARBA" id="ARBA00004255"/>
    </source>
</evidence>
<keyword evidence="3" id="KW-0333">Golgi apparatus</keyword>
<dbReference type="STRING" id="101127.A0A1X2GCY6"/>
<keyword evidence="4" id="KW-0446">Lipid-binding</keyword>
<dbReference type="PANTHER" id="PTHR12704">
    <property type="entry name" value="TRANS-GOLGI PROTEIN GMX33"/>
    <property type="match status" value="1"/>
</dbReference>
<dbReference type="GO" id="GO:0006890">
    <property type="term" value="P:retrograde vesicle-mediated transport, Golgi to endoplasmic reticulum"/>
    <property type="evidence" value="ECO:0007669"/>
    <property type="project" value="TreeGrafter"/>
</dbReference>
<dbReference type="PANTHER" id="PTHR12704:SF2">
    <property type="entry name" value="GOLGI PHOSPHOPROTEIN 3 HOMOLOG SAURON"/>
    <property type="match status" value="1"/>
</dbReference>
<evidence type="ECO:0000256" key="4">
    <source>
        <dbReference type="ARBA" id="ARBA00023121"/>
    </source>
</evidence>
<dbReference type="GO" id="GO:0005802">
    <property type="term" value="C:trans-Golgi network"/>
    <property type="evidence" value="ECO:0007669"/>
    <property type="project" value="TreeGrafter"/>
</dbReference>
<sequence>MGDANTFSFKEHLSFWNDTTSYALRACLLIDLALSGRIVLKKSTSKKLENWPVFVRDSTKIGEPVLDETLERIDHMTKPRTLPAWIDLLCGDVWLWTLIKYHLKHARTRLAEGLVSKGIIKTNVTSLWMMNYVTYPWRDHHYKTMFCQQVTDFLLMEASVDHESAWLRMAALISVAYLVNVLQPILHHLPKKLQRKALQRATLLLSQLSQPTDHLSPERQVICVVLQAIMEDDW</sequence>
<evidence type="ECO:0000313" key="6">
    <source>
        <dbReference type="EMBL" id="ORX50897.1"/>
    </source>
</evidence>
<evidence type="ECO:0000256" key="2">
    <source>
        <dbReference type="ARBA" id="ARBA00007284"/>
    </source>
</evidence>
<proteinExistence type="inferred from homology"/>
<accession>A0A1X2GCY6</accession>
<dbReference type="GO" id="GO:0005829">
    <property type="term" value="C:cytosol"/>
    <property type="evidence" value="ECO:0007669"/>
    <property type="project" value="TreeGrafter"/>
</dbReference>
<dbReference type="Proteomes" id="UP000242146">
    <property type="component" value="Unassembled WGS sequence"/>
</dbReference>
<dbReference type="GO" id="GO:0007030">
    <property type="term" value="P:Golgi organization"/>
    <property type="evidence" value="ECO:0007669"/>
    <property type="project" value="TreeGrafter"/>
</dbReference>
<evidence type="ECO:0000256" key="5">
    <source>
        <dbReference type="ARBA" id="ARBA00023136"/>
    </source>
</evidence>
<dbReference type="OrthoDB" id="2189106at2759"/>
<dbReference type="AlphaFoldDB" id="A0A1X2GCY6"/>
<gene>
    <name evidence="6" type="ORF">DM01DRAFT_1347230</name>
</gene>
<dbReference type="GO" id="GO:0031985">
    <property type="term" value="C:Golgi cisterna"/>
    <property type="evidence" value="ECO:0007669"/>
    <property type="project" value="TreeGrafter"/>
</dbReference>
<keyword evidence="5" id="KW-0472">Membrane</keyword>
<dbReference type="EMBL" id="MCGT01000022">
    <property type="protein sequence ID" value="ORX50897.1"/>
    <property type="molecule type" value="Genomic_DNA"/>
</dbReference>
<dbReference type="GO" id="GO:0000139">
    <property type="term" value="C:Golgi membrane"/>
    <property type="evidence" value="ECO:0007669"/>
    <property type="project" value="UniProtKB-SubCell"/>
</dbReference>
<comment type="caution">
    <text evidence="6">The sequence shown here is derived from an EMBL/GenBank/DDBJ whole genome shotgun (WGS) entry which is preliminary data.</text>
</comment>
<dbReference type="Pfam" id="PF05719">
    <property type="entry name" value="GPP34"/>
    <property type="match status" value="1"/>
</dbReference>
<organism evidence="6 7">
    <name type="scientific">Hesseltinella vesiculosa</name>
    <dbReference type="NCBI Taxonomy" id="101127"/>
    <lineage>
        <taxon>Eukaryota</taxon>
        <taxon>Fungi</taxon>
        <taxon>Fungi incertae sedis</taxon>
        <taxon>Mucoromycota</taxon>
        <taxon>Mucoromycotina</taxon>
        <taxon>Mucoromycetes</taxon>
        <taxon>Mucorales</taxon>
        <taxon>Cunninghamellaceae</taxon>
        <taxon>Hesseltinella</taxon>
    </lineage>
</organism>
<evidence type="ECO:0000313" key="7">
    <source>
        <dbReference type="Proteomes" id="UP000242146"/>
    </source>
</evidence>
<name>A0A1X2GCY6_9FUNG</name>
<comment type="subcellular location">
    <subcellularLocation>
        <location evidence="1">Golgi apparatus membrane</location>
        <topology evidence="1">Peripheral membrane protein</topology>
        <orientation evidence="1">Cytoplasmic side</orientation>
    </subcellularLocation>
</comment>
<dbReference type="InterPro" id="IPR008628">
    <property type="entry name" value="GPP34-like"/>
</dbReference>
<protein>
    <submittedName>
        <fullName evidence="6">Golgi phospho protein 3</fullName>
    </submittedName>
</protein>
<dbReference type="GO" id="GO:0043001">
    <property type="term" value="P:Golgi to plasma membrane protein transport"/>
    <property type="evidence" value="ECO:0007669"/>
    <property type="project" value="TreeGrafter"/>
</dbReference>